<comment type="caution">
    <text evidence="1">The sequence shown here is derived from an EMBL/GenBank/DDBJ whole genome shotgun (WGS) entry which is preliminary data.</text>
</comment>
<name>A0A016T8S9_9BILA</name>
<sequence length="73" mass="8437">MFVDAKLVHSGSLGNVIPPPSQKGFMNRPMGSDTRIYGNAKEREYGQYDLFLFLLVSRRQKYLSMKKQEPRRG</sequence>
<evidence type="ECO:0000313" key="1">
    <source>
        <dbReference type="EMBL" id="EYB99067.1"/>
    </source>
</evidence>
<keyword evidence="2" id="KW-1185">Reference proteome</keyword>
<reference evidence="2" key="1">
    <citation type="journal article" date="2015" name="Nat. Genet.">
        <title>The genome and transcriptome of the zoonotic hookworm Ancylostoma ceylanicum identify infection-specific gene families.</title>
        <authorList>
            <person name="Schwarz E.M."/>
            <person name="Hu Y."/>
            <person name="Antoshechkin I."/>
            <person name="Miller M.M."/>
            <person name="Sternberg P.W."/>
            <person name="Aroian R.V."/>
        </authorList>
    </citation>
    <scope>NUCLEOTIDE SEQUENCE</scope>
    <source>
        <strain evidence="2">HY135</strain>
    </source>
</reference>
<evidence type="ECO:0000313" key="2">
    <source>
        <dbReference type="Proteomes" id="UP000024635"/>
    </source>
</evidence>
<gene>
    <name evidence="1" type="primary">Acey_s0125.g1270</name>
    <name evidence="1" type="ORF">Y032_0125g1270</name>
</gene>
<dbReference type="Proteomes" id="UP000024635">
    <property type="component" value="Unassembled WGS sequence"/>
</dbReference>
<organism evidence="1 2">
    <name type="scientific">Ancylostoma ceylanicum</name>
    <dbReference type="NCBI Taxonomy" id="53326"/>
    <lineage>
        <taxon>Eukaryota</taxon>
        <taxon>Metazoa</taxon>
        <taxon>Ecdysozoa</taxon>
        <taxon>Nematoda</taxon>
        <taxon>Chromadorea</taxon>
        <taxon>Rhabditida</taxon>
        <taxon>Rhabditina</taxon>
        <taxon>Rhabditomorpha</taxon>
        <taxon>Strongyloidea</taxon>
        <taxon>Ancylostomatidae</taxon>
        <taxon>Ancylostomatinae</taxon>
        <taxon>Ancylostoma</taxon>
    </lineage>
</organism>
<dbReference type="AlphaFoldDB" id="A0A016T8S9"/>
<protein>
    <submittedName>
        <fullName evidence="1">Uncharacterized protein</fullName>
    </submittedName>
</protein>
<dbReference type="EMBL" id="JARK01001461">
    <property type="protein sequence ID" value="EYB99067.1"/>
    <property type="molecule type" value="Genomic_DNA"/>
</dbReference>
<accession>A0A016T8S9</accession>
<proteinExistence type="predicted"/>